<sequence length="425" mass="46735">EHLDAQSGATPEKTSASTRSCFNFHSKTDWFLEIGNALLSLLCLVGMIILLARTEGQPLSSWSLVISPNAVLSILSTASKACLIQPVSECLSQLKWLHLLQSPKSDKLTDLQKYDDASRGPMGSSKFFYKRPTNSILPYLGCLMTLVALALDPFTQQILRFDTRLAEADGEYSELRYSHIYDFGATGGPDMGGSAFQTPRDNPMINAVNLALYGELQLPDLVCPGSVCQYPAFASMGITSSCQDVTRLAQTNCSQEKQSFREMCAVTTPDGSRLYGNTGFSAHWGFTYTRVNTSLTIVSRAPDDLLHFGVIRFAPGNADSTTWKDGMKVYDCSFSLSVLEYTGWTIANGTINPGLIEAYSLNLTEPGPQIGYTVLDPAFPYNSTFSINYLDMNNMKNILEDVLAPIPFGTVRLNAPSTIVRIYWR</sequence>
<keyword evidence="1" id="KW-0472">Membrane</keyword>
<reference evidence="2 3" key="1">
    <citation type="submission" date="2023-01" db="EMBL/GenBank/DDBJ databases">
        <title>Analysis of 21 Apiospora genomes using comparative genomics revels a genus with tremendous synthesis potential of carbohydrate active enzymes and secondary metabolites.</title>
        <authorList>
            <person name="Sorensen T."/>
        </authorList>
    </citation>
    <scope>NUCLEOTIDE SEQUENCE [LARGE SCALE GENOMIC DNA]</scope>
    <source>
        <strain evidence="2 3">CBS 114990</strain>
    </source>
</reference>
<feature type="non-terminal residue" evidence="2">
    <location>
        <position position="1"/>
    </location>
</feature>
<protein>
    <submittedName>
        <fullName evidence="2">Uncharacterized protein</fullName>
    </submittedName>
</protein>
<name>A0ABR1XDM3_9PEZI</name>
<keyword evidence="1" id="KW-0812">Transmembrane</keyword>
<evidence type="ECO:0000256" key="1">
    <source>
        <dbReference type="SAM" id="Phobius"/>
    </source>
</evidence>
<gene>
    <name evidence="2" type="ORF">PG997_001348</name>
</gene>
<dbReference type="RefSeq" id="XP_066675436.1">
    <property type="nucleotide sequence ID" value="XM_066805663.1"/>
</dbReference>
<evidence type="ECO:0000313" key="2">
    <source>
        <dbReference type="EMBL" id="KAK8094663.1"/>
    </source>
</evidence>
<dbReference type="PANTHER" id="PTHR35394">
    <property type="entry name" value="DUF3176 DOMAIN-CONTAINING PROTEIN"/>
    <property type="match status" value="1"/>
</dbReference>
<proteinExistence type="predicted"/>
<accession>A0ABR1XDM3</accession>
<keyword evidence="1" id="KW-1133">Transmembrane helix</keyword>
<dbReference type="Pfam" id="PF11374">
    <property type="entry name" value="DUF3176"/>
    <property type="match status" value="1"/>
</dbReference>
<feature type="transmembrane region" description="Helical" evidence="1">
    <location>
        <begin position="30"/>
        <end position="52"/>
    </location>
</feature>
<feature type="transmembrane region" description="Helical" evidence="1">
    <location>
        <begin position="136"/>
        <end position="154"/>
    </location>
</feature>
<keyword evidence="3" id="KW-1185">Reference proteome</keyword>
<evidence type="ECO:0000313" key="3">
    <source>
        <dbReference type="Proteomes" id="UP001433268"/>
    </source>
</evidence>
<organism evidence="2 3">
    <name type="scientific">Apiospora hydei</name>
    <dbReference type="NCBI Taxonomy" id="1337664"/>
    <lineage>
        <taxon>Eukaryota</taxon>
        <taxon>Fungi</taxon>
        <taxon>Dikarya</taxon>
        <taxon>Ascomycota</taxon>
        <taxon>Pezizomycotina</taxon>
        <taxon>Sordariomycetes</taxon>
        <taxon>Xylariomycetidae</taxon>
        <taxon>Amphisphaeriales</taxon>
        <taxon>Apiosporaceae</taxon>
        <taxon>Apiospora</taxon>
    </lineage>
</organism>
<comment type="caution">
    <text evidence="2">The sequence shown here is derived from an EMBL/GenBank/DDBJ whole genome shotgun (WGS) entry which is preliminary data.</text>
</comment>
<dbReference type="GeneID" id="92038723"/>
<dbReference type="EMBL" id="JAQQWN010000002">
    <property type="protein sequence ID" value="KAK8094663.1"/>
    <property type="molecule type" value="Genomic_DNA"/>
</dbReference>
<dbReference type="Proteomes" id="UP001433268">
    <property type="component" value="Unassembled WGS sequence"/>
</dbReference>
<dbReference type="PANTHER" id="PTHR35394:SF5">
    <property type="entry name" value="DUF3176 DOMAIN-CONTAINING PROTEIN"/>
    <property type="match status" value="1"/>
</dbReference>
<dbReference type="InterPro" id="IPR021514">
    <property type="entry name" value="DUF3176"/>
</dbReference>